<dbReference type="SUPFAM" id="SSF51971">
    <property type="entry name" value="Nucleotide-binding domain"/>
    <property type="match status" value="1"/>
</dbReference>
<sequence>MERNRTARWRSGSYFPSLRNQRHTPMAEYPTPTTEQEFAANFAQIKPLMSNTEALYESSRCLFCFDAPCIKACPSGIDIPQFIRQINSGNTTGAAKTIYEANYFGNACGKVCPTEVLCEGACVYNLNEQKPIEIGRLQSHATRKVIDSGKQLFAPGAANGRKVAVIGAGPAGISAACELRALGYEVDVFEARAQPSGLTLYGVAPYKITNAETLAEMDYLQMQFGYRVHYNQRIGSREELAALEEAYDAIFLGIGLGATNALLLPGEERQNCVGAVEFIEQLRIGHEQVQVGRKVVVLGGGNTAMDAASESARMGAQDVVLAYRRGKDEMGAYEFEYDLAKAVGVKGLFNVAPVEIVGNGKVEGVRFIRTATVDGQVQVVPGSEFVEPCDMVIKATGQAKQTHFLHLIPGLQLDGKGRIVADARTGQTTNPKYFASGDALNGGAEVVNAAAEAKQTARGIHAFLSGN</sequence>
<dbReference type="GO" id="GO:0051536">
    <property type="term" value="F:iron-sulfur cluster binding"/>
    <property type="evidence" value="ECO:0007669"/>
    <property type="project" value="InterPro"/>
</dbReference>
<dbReference type="PRINTS" id="PR00419">
    <property type="entry name" value="ADXRDTASE"/>
</dbReference>
<dbReference type="GO" id="GO:0016491">
    <property type="term" value="F:oxidoreductase activity"/>
    <property type="evidence" value="ECO:0007669"/>
    <property type="project" value="InterPro"/>
</dbReference>
<organism evidence="2 3">
    <name type="scientific">Hymenobacter jeollabukensis</name>
    <dbReference type="NCBI Taxonomy" id="2025313"/>
    <lineage>
        <taxon>Bacteria</taxon>
        <taxon>Pseudomonadati</taxon>
        <taxon>Bacteroidota</taxon>
        <taxon>Cytophagia</taxon>
        <taxon>Cytophagales</taxon>
        <taxon>Hymenobacteraceae</taxon>
        <taxon>Hymenobacter</taxon>
    </lineage>
</organism>
<dbReference type="PANTHER" id="PTHR42783">
    <property type="entry name" value="GLUTAMATE SYNTHASE [NADPH] SMALL CHAIN"/>
    <property type="match status" value="1"/>
</dbReference>
<reference evidence="2 3" key="1">
    <citation type="submission" date="2019-05" db="EMBL/GenBank/DDBJ databases">
        <title>Hymenobacter edaphi sp. nov., isolated from abandoned arsenic-contaminated farmland soil.</title>
        <authorList>
            <person name="Nie L."/>
        </authorList>
    </citation>
    <scope>NUCLEOTIDE SEQUENCE [LARGE SCALE GENOMIC DNA]</scope>
    <source>
        <strain evidence="2 3">1-3-3-8</strain>
    </source>
</reference>
<feature type="domain" description="4Fe-4S ferredoxin-type" evidence="1">
    <location>
        <begin position="52"/>
        <end position="85"/>
    </location>
</feature>
<dbReference type="OrthoDB" id="9803192at2"/>
<dbReference type="Pfam" id="PF14691">
    <property type="entry name" value="Fer4_20"/>
    <property type="match status" value="1"/>
</dbReference>
<dbReference type="InterPro" id="IPR028261">
    <property type="entry name" value="DPD_II"/>
</dbReference>
<dbReference type="AlphaFoldDB" id="A0A5R8WWP6"/>
<name>A0A5R8WWP6_9BACT</name>
<evidence type="ECO:0000313" key="3">
    <source>
        <dbReference type="Proteomes" id="UP000305517"/>
    </source>
</evidence>
<dbReference type="PANTHER" id="PTHR42783:SF3">
    <property type="entry name" value="GLUTAMATE SYNTHASE [NADPH] SMALL CHAIN-RELATED"/>
    <property type="match status" value="1"/>
</dbReference>
<dbReference type="Proteomes" id="UP000305517">
    <property type="component" value="Unassembled WGS sequence"/>
</dbReference>
<gene>
    <name evidence="2" type="ORF">FDY95_02890</name>
</gene>
<dbReference type="InterPro" id="IPR023753">
    <property type="entry name" value="FAD/NAD-binding_dom"/>
</dbReference>
<dbReference type="Pfam" id="PF07992">
    <property type="entry name" value="Pyr_redox_2"/>
    <property type="match status" value="1"/>
</dbReference>
<accession>A0A5R8WWP6</accession>
<evidence type="ECO:0000259" key="1">
    <source>
        <dbReference type="PROSITE" id="PS51379"/>
    </source>
</evidence>
<dbReference type="Gene3D" id="1.10.1060.10">
    <property type="entry name" value="Alpha-helical ferredoxin"/>
    <property type="match status" value="1"/>
</dbReference>
<dbReference type="InterPro" id="IPR017896">
    <property type="entry name" value="4Fe4S_Fe-S-bd"/>
</dbReference>
<comment type="caution">
    <text evidence="2">The sequence shown here is derived from an EMBL/GenBank/DDBJ whole genome shotgun (WGS) entry which is preliminary data.</text>
</comment>
<dbReference type="PROSITE" id="PS51379">
    <property type="entry name" value="4FE4S_FER_2"/>
    <property type="match status" value="1"/>
</dbReference>
<dbReference type="EMBL" id="VAJM01000001">
    <property type="protein sequence ID" value="TLM96957.1"/>
    <property type="molecule type" value="Genomic_DNA"/>
</dbReference>
<proteinExistence type="predicted"/>
<dbReference type="Gene3D" id="3.50.50.60">
    <property type="entry name" value="FAD/NAD(P)-binding domain"/>
    <property type="match status" value="2"/>
</dbReference>
<dbReference type="InterPro" id="IPR009051">
    <property type="entry name" value="Helical_ferredxn"/>
</dbReference>
<protein>
    <recommendedName>
        <fullName evidence="1">4Fe-4S ferredoxin-type domain-containing protein</fullName>
    </recommendedName>
</protein>
<evidence type="ECO:0000313" key="2">
    <source>
        <dbReference type="EMBL" id="TLM96957.1"/>
    </source>
</evidence>
<keyword evidence="3" id="KW-1185">Reference proteome</keyword>
<dbReference type="InterPro" id="IPR036188">
    <property type="entry name" value="FAD/NAD-bd_sf"/>
</dbReference>
<dbReference type="SUPFAM" id="SSF46548">
    <property type="entry name" value="alpha-helical ferredoxin"/>
    <property type="match status" value="1"/>
</dbReference>